<feature type="domain" description="HTH araC/xylS-type" evidence="6">
    <location>
        <begin position="189"/>
        <end position="287"/>
    </location>
</feature>
<dbReference type="PANTHER" id="PTHR46796:SF13">
    <property type="entry name" value="HTH-TYPE TRANSCRIPTIONAL ACTIVATOR RHAS"/>
    <property type="match status" value="1"/>
</dbReference>
<dbReference type="EMBL" id="FUYR01000001">
    <property type="protein sequence ID" value="SKB50361.1"/>
    <property type="molecule type" value="Genomic_DNA"/>
</dbReference>
<gene>
    <name evidence="7" type="ORF">SAMN05661099_1670</name>
</gene>
<dbReference type="InterPro" id="IPR037923">
    <property type="entry name" value="HTH-like"/>
</dbReference>
<evidence type="ECO:0000256" key="5">
    <source>
        <dbReference type="ARBA" id="ARBA00023163"/>
    </source>
</evidence>
<dbReference type="STRING" id="572036.SAMN05661099_1670"/>
<keyword evidence="1" id="KW-0963">Cytoplasm</keyword>
<dbReference type="PROSITE" id="PS00041">
    <property type="entry name" value="HTH_ARAC_FAMILY_1"/>
    <property type="match status" value="1"/>
</dbReference>
<dbReference type="RefSeq" id="WP_079702118.1">
    <property type="nucleotide sequence ID" value="NZ_FUYR01000001.1"/>
</dbReference>
<dbReference type="InterPro" id="IPR009057">
    <property type="entry name" value="Homeodomain-like_sf"/>
</dbReference>
<evidence type="ECO:0000256" key="3">
    <source>
        <dbReference type="ARBA" id="ARBA00023125"/>
    </source>
</evidence>
<dbReference type="SMART" id="SM00342">
    <property type="entry name" value="HTH_ARAC"/>
    <property type="match status" value="1"/>
</dbReference>
<dbReference type="InterPro" id="IPR018060">
    <property type="entry name" value="HTH_AraC"/>
</dbReference>
<dbReference type="Proteomes" id="UP000189981">
    <property type="component" value="Unassembled WGS sequence"/>
</dbReference>
<protein>
    <submittedName>
        <fullName evidence="7">Helix-turn-helix domain-containing protein</fullName>
    </submittedName>
</protein>
<proteinExistence type="predicted"/>
<dbReference type="SUPFAM" id="SSF46689">
    <property type="entry name" value="Homeodomain-like"/>
    <property type="match status" value="2"/>
</dbReference>
<keyword evidence="3" id="KW-0238">DNA-binding</keyword>
<dbReference type="PANTHER" id="PTHR46796">
    <property type="entry name" value="HTH-TYPE TRANSCRIPTIONAL ACTIVATOR RHAS-RELATED"/>
    <property type="match status" value="1"/>
</dbReference>
<dbReference type="AlphaFoldDB" id="A0A1T5BT96"/>
<keyword evidence="8" id="KW-1185">Reference proteome</keyword>
<evidence type="ECO:0000313" key="8">
    <source>
        <dbReference type="Proteomes" id="UP000189981"/>
    </source>
</evidence>
<keyword evidence="5" id="KW-0804">Transcription</keyword>
<dbReference type="GO" id="GO:0043565">
    <property type="term" value="F:sequence-specific DNA binding"/>
    <property type="evidence" value="ECO:0007669"/>
    <property type="project" value="InterPro"/>
</dbReference>
<evidence type="ECO:0000256" key="2">
    <source>
        <dbReference type="ARBA" id="ARBA00023015"/>
    </source>
</evidence>
<dbReference type="OrthoDB" id="642439at2"/>
<organism evidence="7 8">
    <name type="scientific">Daejeonella lutea</name>
    <dbReference type="NCBI Taxonomy" id="572036"/>
    <lineage>
        <taxon>Bacteria</taxon>
        <taxon>Pseudomonadati</taxon>
        <taxon>Bacteroidota</taxon>
        <taxon>Sphingobacteriia</taxon>
        <taxon>Sphingobacteriales</taxon>
        <taxon>Sphingobacteriaceae</taxon>
        <taxon>Daejeonella</taxon>
    </lineage>
</organism>
<sequence length="287" mass="33137">MKQVRVLETNSALMSHVITDEGYQETISGFSIHTVFNGNKEYLLGRRNVTIYPGDFLVLNNGSSRSGTFDSKSPVNAFSIQFNPGFLSDYRSVLVNRTEKLLDNLDLRKDGQQWCPENIYPFKGDMKYNIMHLKNYMDNELEDDLLLQEHLFRCLIDFSKVYHNEVLMKAEKLKFSSLSTRKEVYRRLAIARDYILSNYNKALTLSEIANAACLSVNHLLRTFKDAFNQTPFQFLTRIRLERAQFMLKTSSSSVRNISMEVGFGCSSAFIRAYKRTYSTTPTELLRA</sequence>
<dbReference type="PROSITE" id="PS01124">
    <property type="entry name" value="HTH_ARAC_FAMILY_2"/>
    <property type="match status" value="1"/>
</dbReference>
<evidence type="ECO:0000256" key="1">
    <source>
        <dbReference type="ARBA" id="ARBA00022490"/>
    </source>
</evidence>
<keyword evidence="4" id="KW-0010">Activator</keyword>
<evidence type="ECO:0000256" key="4">
    <source>
        <dbReference type="ARBA" id="ARBA00023159"/>
    </source>
</evidence>
<evidence type="ECO:0000313" key="7">
    <source>
        <dbReference type="EMBL" id="SKB50361.1"/>
    </source>
</evidence>
<accession>A0A1T5BT96</accession>
<dbReference type="Pfam" id="PF02311">
    <property type="entry name" value="AraC_binding"/>
    <property type="match status" value="1"/>
</dbReference>
<reference evidence="8" key="1">
    <citation type="submission" date="2017-02" db="EMBL/GenBank/DDBJ databases">
        <authorList>
            <person name="Varghese N."/>
            <person name="Submissions S."/>
        </authorList>
    </citation>
    <scope>NUCLEOTIDE SEQUENCE [LARGE SCALE GENOMIC DNA]</scope>
    <source>
        <strain evidence="8">DSM 22385</strain>
    </source>
</reference>
<dbReference type="GO" id="GO:0003700">
    <property type="term" value="F:DNA-binding transcription factor activity"/>
    <property type="evidence" value="ECO:0007669"/>
    <property type="project" value="InterPro"/>
</dbReference>
<dbReference type="SUPFAM" id="SSF51215">
    <property type="entry name" value="Regulatory protein AraC"/>
    <property type="match status" value="1"/>
</dbReference>
<dbReference type="InterPro" id="IPR018062">
    <property type="entry name" value="HTH_AraC-typ_CS"/>
</dbReference>
<evidence type="ECO:0000259" key="6">
    <source>
        <dbReference type="PROSITE" id="PS01124"/>
    </source>
</evidence>
<name>A0A1T5BT96_9SPHI</name>
<keyword evidence="2" id="KW-0805">Transcription regulation</keyword>
<dbReference type="InterPro" id="IPR003313">
    <property type="entry name" value="AraC-bd"/>
</dbReference>
<dbReference type="Pfam" id="PF12833">
    <property type="entry name" value="HTH_18"/>
    <property type="match status" value="1"/>
</dbReference>
<dbReference type="Gene3D" id="1.10.10.60">
    <property type="entry name" value="Homeodomain-like"/>
    <property type="match status" value="2"/>
</dbReference>
<dbReference type="InterPro" id="IPR050204">
    <property type="entry name" value="AraC_XylS_family_regulators"/>
</dbReference>